<accession>A0A023G2T9</accession>
<sequence>LSVSGLFSYHVRLFLFVGGEGGMLVCMSPCSSVATLASVCGVHLHWLWLAEGRGPRFAVSTRGWVQGVQL</sequence>
<evidence type="ECO:0000313" key="1">
    <source>
        <dbReference type="EMBL" id="JAC27348.1"/>
    </source>
</evidence>
<dbReference type="EMBL" id="GBBM01008070">
    <property type="protein sequence ID" value="JAC27348.1"/>
    <property type="molecule type" value="mRNA"/>
</dbReference>
<organism evidence="1">
    <name type="scientific">Amblyomma triste</name>
    <name type="common">Neotropical tick</name>
    <dbReference type="NCBI Taxonomy" id="251400"/>
    <lineage>
        <taxon>Eukaryota</taxon>
        <taxon>Metazoa</taxon>
        <taxon>Ecdysozoa</taxon>
        <taxon>Arthropoda</taxon>
        <taxon>Chelicerata</taxon>
        <taxon>Arachnida</taxon>
        <taxon>Acari</taxon>
        <taxon>Parasitiformes</taxon>
        <taxon>Ixodida</taxon>
        <taxon>Ixodoidea</taxon>
        <taxon>Ixodidae</taxon>
        <taxon>Amblyomminae</taxon>
        <taxon>Amblyomma</taxon>
    </lineage>
</organism>
<feature type="non-terminal residue" evidence="1">
    <location>
        <position position="1"/>
    </location>
</feature>
<protein>
    <submittedName>
        <fullName evidence="1">Putative secreted protein</fullName>
    </submittedName>
</protein>
<dbReference type="AlphaFoldDB" id="A0A023G2T9"/>
<name>A0A023G2T9_AMBTT</name>
<reference evidence="1" key="1">
    <citation type="submission" date="2014-03" db="EMBL/GenBank/DDBJ databases">
        <title>The sialotranscriptome of Amblyomma triste, Amblyomma parvum and Amblyomma cajennense ticks, uncovered by 454-based RNA-seq.</title>
        <authorList>
            <person name="Garcia G.R."/>
            <person name="Gardinassi L.G."/>
            <person name="Ribeiro J.M."/>
            <person name="Anatriello E."/>
            <person name="Ferreira B.R."/>
            <person name="Moreira H.N."/>
            <person name="Mafra C."/>
            <person name="Olegario M.M."/>
            <person name="Szabo P.J."/>
            <person name="Miranda-Santos I.K."/>
            <person name="Maruyama S.R."/>
        </authorList>
    </citation>
    <scope>NUCLEOTIDE SEQUENCE</scope>
    <source>
        <strain evidence="1">Mato Grasso do Sul</strain>
        <tissue evidence="1">Salivary glands</tissue>
    </source>
</reference>
<proteinExistence type="evidence at transcript level"/>